<dbReference type="Proteomes" id="UP001227192">
    <property type="component" value="Unassembled WGS sequence"/>
</dbReference>
<keyword evidence="2" id="KW-1185">Reference proteome</keyword>
<accession>A0AAI9TA10</accession>
<name>A0AAI9TA10_PENTH</name>
<protein>
    <submittedName>
        <fullName evidence="1">Uncharacterized protein</fullName>
    </submittedName>
</protein>
<evidence type="ECO:0000313" key="2">
    <source>
        <dbReference type="Proteomes" id="UP001227192"/>
    </source>
</evidence>
<proteinExistence type="predicted"/>
<evidence type="ECO:0000313" key="1">
    <source>
        <dbReference type="EMBL" id="KAJ9483520.1"/>
    </source>
</evidence>
<dbReference type="PANTHER" id="PTHR40788:SF2">
    <property type="entry name" value="CLR5 DOMAIN-CONTAINING PROTEIN"/>
    <property type="match status" value="1"/>
</dbReference>
<dbReference type="PANTHER" id="PTHR40788">
    <property type="entry name" value="CLR5 DOMAIN-CONTAINING PROTEIN-RELATED"/>
    <property type="match status" value="1"/>
</dbReference>
<reference evidence="1" key="1">
    <citation type="submission" date="2015-06" db="EMBL/GenBank/DDBJ databases">
        <authorList>
            <person name="Nguyen H."/>
        </authorList>
    </citation>
    <scope>NUCLEOTIDE SEQUENCE</scope>
    <source>
        <strain evidence="1">DAOM 180753</strain>
    </source>
</reference>
<reference evidence="1" key="2">
    <citation type="journal article" date="2016" name="Fungal Biol.">
        <title>Ochratoxin A production by Penicillium thymicola.</title>
        <authorList>
            <person name="Nguyen H.D.T."/>
            <person name="McMullin D.R."/>
            <person name="Ponomareva E."/>
            <person name="Riley R."/>
            <person name="Pomraning K.R."/>
            <person name="Baker S.E."/>
            <person name="Seifert K.A."/>
        </authorList>
    </citation>
    <scope>NUCLEOTIDE SEQUENCE</scope>
    <source>
        <strain evidence="1">DAOM 180753</strain>
    </source>
</reference>
<dbReference type="AlphaFoldDB" id="A0AAI9TA10"/>
<organism evidence="1 2">
    <name type="scientific">Penicillium thymicola</name>
    <dbReference type="NCBI Taxonomy" id="293382"/>
    <lineage>
        <taxon>Eukaryota</taxon>
        <taxon>Fungi</taxon>
        <taxon>Dikarya</taxon>
        <taxon>Ascomycota</taxon>
        <taxon>Pezizomycotina</taxon>
        <taxon>Eurotiomycetes</taxon>
        <taxon>Eurotiomycetidae</taxon>
        <taxon>Eurotiales</taxon>
        <taxon>Aspergillaceae</taxon>
        <taxon>Penicillium</taxon>
    </lineage>
</organism>
<gene>
    <name evidence="1" type="ORF">VN97_g9886</name>
</gene>
<dbReference type="EMBL" id="LACB01000422">
    <property type="protein sequence ID" value="KAJ9483520.1"/>
    <property type="molecule type" value="Genomic_DNA"/>
</dbReference>
<sequence>MDPEAKLVGHTDAAWIIALYREQPAMVMEALREAQSNQTFDRQLRFNSFPNPTDVRLHRPQLAREILKNQTSLHVILDRYEEAIQGRVNTHLDVLERASGNDGQARDLFTPRVRSLLSDLSVLVQCEKQLIPFAPWVSTSYHEIKKCVENLEWEYQKGVYFLPILRGIIMANSLKTPENPPDRKFGYSIERRRTNETTVTLQAAERALDRFWHKVDDLISSRQDCLPEGLMRLLQSNRVVQCNPDLAEPLKRESDSSSRACQTNVALTVSETYYELQYRTEQTIGPSRQQTPKHKLKTHGITNLQSDSTVELEDLSKLNLQAEQHPKFHVDGRALTVFRAIFFHPSCTAQPGEIPWDEFLRAMQSIGFACEKLYGSVWQFTPSTIEVRGGIQFHEPHPIGKIPFRIARSMGRRLTRAYGWEGGDFCLQGV</sequence>
<comment type="caution">
    <text evidence="1">The sequence shown here is derived from an EMBL/GenBank/DDBJ whole genome shotgun (WGS) entry which is preliminary data.</text>
</comment>